<accession>A0ABP0QCW9</accession>
<feature type="region of interest" description="Disordered" evidence="1">
    <location>
        <begin position="27"/>
        <end position="60"/>
    </location>
</feature>
<name>A0ABP0QCW9_9DINO</name>
<dbReference type="EMBL" id="CAXAMN010024284">
    <property type="protein sequence ID" value="CAK9085300.1"/>
    <property type="molecule type" value="Genomic_DNA"/>
</dbReference>
<dbReference type="Proteomes" id="UP001642484">
    <property type="component" value="Unassembled WGS sequence"/>
</dbReference>
<feature type="compositionally biased region" description="Low complexity" evidence="1">
    <location>
        <begin position="41"/>
        <end position="54"/>
    </location>
</feature>
<evidence type="ECO:0000256" key="1">
    <source>
        <dbReference type="SAM" id="MobiDB-lite"/>
    </source>
</evidence>
<keyword evidence="3" id="KW-1185">Reference proteome</keyword>
<gene>
    <name evidence="2" type="ORF">CCMP2556_LOCUS41425</name>
</gene>
<evidence type="ECO:0000313" key="3">
    <source>
        <dbReference type="Proteomes" id="UP001642484"/>
    </source>
</evidence>
<evidence type="ECO:0000313" key="2">
    <source>
        <dbReference type="EMBL" id="CAK9085300.1"/>
    </source>
</evidence>
<reference evidence="2 3" key="1">
    <citation type="submission" date="2024-02" db="EMBL/GenBank/DDBJ databases">
        <authorList>
            <person name="Chen Y."/>
            <person name="Shah S."/>
            <person name="Dougan E. K."/>
            <person name="Thang M."/>
            <person name="Chan C."/>
        </authorList>
    </citation>
    <scope>NUCLEOTIDE SEQUENCE [LARGE SCALE GENOMIC DNA]</scope>
</reference>
<comment type="caution">
    <text evidence="2">The sequence shown here is derived from an EMBL/GenBank/DDBJ whole genome shotgun (WGS) entry which is preliminary data.</text>
</comment>
<organism evidence="2 3">
    <name type="scientific">Durusdinium trenchii</name>
    <dbReference type="NCBI Taxonomy" id="1381693"/>
    <lineage>
        <taxon>Eukaryota</taxon>
        <taxon>Sar</taxon>
        <taxon>Alveolata</taxon>
        <taxon>Dinophyceae</taxon>
        <taxon>Suessiales</taxon>
        <taxon>Symbiodiniaceae</taxon>
        <taxon>Durusdinium</taxon>
    </lineage>
</organism>
<proteinExistence type="predicted"/>
<dbReference type="InterPro" id="IPR011993">
    <property type="entry name" value="PH-like_dom_sf"/>
</dbReference>
<sequence>MGAEASCVTECGGSDCRPLVQRLIREPEGKESVSTQRYAHAEATATPESTTEVTWGSQMPPLPPVQPGLILHDGVQDDFDRWPLPELDGVGRQALVDFTQDLVRGRTFPVLALNGDAVECLVSLDKQLRYMVIQRTGKKDHKRRALALETVDQVCVGKEALDESGLPLTEFCVCLLLTKGQAVALIFPNFQERDMFAQAVSHFVDERREAGRSDDLALQKAEEQLRRTQNRLSV</sequence>
<dbReference type="Gene3D" id="2.30.29.30">
    <property type="entry name" value="Pleckstrin-homology domain (PH domain)/Phosphotyrosine-binding domain (PTB)"/>
    <property type="match status" value="1"/>
</dbReference>
<protein>
    <submittedName>
        <fullName evidence="2">Uncharacterized protein</fullName>
    </submittedName>
</protein>